<evidence type="ECO:0000313" key="3">
    <source>
        <dbReference type="EMBL" id="MEH7829495.1"/>
    </source>
</evidence>
<protein>
    <submittedName>
        <fullName evidence="3">Amidohydrolase</fullName>
    </submittedName>
</protein>
<dbReference type="PANTHER" id="PTHR11014">
    <property type="entry name" value="PEPTIDASE M20 FAMILY MEMBER"/>
    <property type="match status" value="1"/>
</dbReference>
<evidence type="ECO:0000256" key="1">
    <source>
        <dbReference type="ARBA" id="ARBA00022801"/>
    </source>
</evidence>
<keyword evidence="4" id="KW-1185">Reference proteome</keyword>
<evidence type="ECO:0000259" key="2">
    <source>
        <dbReference type="Pfam" id="PF07687"/>
    </source>
</evidence>
<comment type="caution">
    <text evidence="3">The sequence shown here is derived from an EMBL/GenBank/DDBJ whole genome shotgun (WGS) entry which is preliminary data.</text>
</comment>
<dbReference type="EMBL" id="JBALHR010000010">
    <property type="protein sequence ID" value="MEH7829495.1"/>
    <property type="molecule type" value="Genomic_DNA"/>
</dbReference>
<dbReference type="NCBIfam" id="TIGR01891">
    <property type="entry name" value="amidohydrolases"/>
    <property type="match status" value="1"/>
</dbReference>
<dbReference type="SUPFAM" id="SSF53187">
    <property type="entry name" value="Zn-dependent exopeptidases"/>
    <property type="match status" value="1"/>
</dbReference>
<reference evidence="3" key="1">
    <citation type="submission" date="2024-02" db="EMBL/GenBank/DDBJ databases">
        <title>Genome sequences of strain Gemmobacter sp. JM10B15.</title>
        <authorList>
            <person name="Zhang M."/>
        </authorList>
    </citation>
    <scope>NUCLEOTIDE SEQUENCE</scope>
    <source>
        <strain evidence="3">JM10B15</strain>
    </source>
</reference>
<gene>
    <name evidence="3" type="ORF">V6590_15170</name>
</gene>
<dbReference type="Pfam" id="PF01546">
    <property type="entry name" value="Peptidase_M20"/>
    <property type="match status" value="1"/>
</dbReference>
<dbReference type="RefSeq" id="WP_335424525.1">
    <property type="nucleotide sequence ID" value="NZ_JBALHR010000010.1"/>
</dbReference>
<dbReference type="Proteomes" id="UP001431963">
    <property type="component" value="Unassembled WGS sequence"/>
</dbReference>
<dbReference type="PIRSF" id="PIRSF005962">
    <property type="entry name" value="Pept_M20D_amidohydro"/>
    <property type="match status" value="1"/>
</dbReference>
<keyword evidence="1" id="KW-0378">Hydrolase</keyword>
<dbReference type="PANTHER" id="PTHR11014:SF169">
    <property type="entry name" value="CLAN MH, FAMILY M20, PEPTIDASE T-LIKE METALLOPEPTIDASE"/>
    <property type="match status" value="1"/>
</dbReference>
<dbReference type="Pfam" id="PF07687">
    <property type="entry name" value="M20_dimer"/>
    <property type="match status" value="1"/>
</dbReference>
<name>A0ABU8BZ08_9RHOB</name>
<dbReference type="SUPFAM" id="SSF55031">
    <property type="entry name" value="Bacterial exopeptidase dimerisation domain"/>
    <property type="match status" value="1"/>
</dbReference>
<accession>A0ABU8BZ08</accession>
<dbReference type="Gene3D" id="3.40.630.10">
    <property type="entry name" value="Zn peptidases"/>
    <property type="match status" value="1"/>
</dbReference>
<feature type="domain" description="Peptidase M20 dimerisation" evidence="2">
    <location>
        <begin position="180"/>
        <end position="275"/>
    </location>
</feature>
<organism evidence="3 4">
    <name type="scientific">Gemmobacter denitrificans</name>
    <dbReference type="NCBI Taxonomy" id="3123040"/>
    <lineage>
        <taxon>Bacteria</taxon>
        <taxon>Pseudomonadati</taxon>
        <taxon>Pseudomonadota</taxon>
        <taxon>Alphaproteobacteria</taxon>
        <taxon>Rhodobacterales</taxon>
        <taxon>Paracoccaceae</taxon>
        <taxon>Gemmobacter</taxon>
    </lineage>
</organism>
<dbReference type="InterPro" id="IPR017439">
    <property type="entry name" value="Amidohydrolase"/>
</dbReference>
<evidence type="ECO:0000313" key="4">
    <source>
        <dbReference type="Proteomes" id="UP001431963"/>
    </source>
</evidence>
<sequence length="380" mass="39586">MLTNADLADLAAFRHSLHRQPELSGAEAETAAAVLAFTESTRPDAVLTGLGGHGVALVFGGAEPGPTVMIRAELDALPIIETGTIAHVSERPGVAHLCGHDGHTTILCGLARLLHRQRPARGRVVLLFQPAEEDGSGAAAVLADPRFAQIAPDWAFALHNLPGLPFGRVILEPGPANCASVGLKLVFQGRTAHAAEPHKAISPAATLATLIPGLMGLGTGGDLGPDFRLVTLTHLTMGEPAFGITPGQAELWATLRSLTDDRMAALKAEALAMAQGAAAEAGLALSQSWHDDFAACTNDPQATEVFRRAIAAEVIPLIPGPALRASEDFGRFGAGARACMAYFGAGEACPALHAPDYDFPDDLIPLGIRAFHRVIRELLG</sequence>
<proteinExistence type="predicted"/>
<dbReference type="InterPro" id="IPR036264">
    <property type="entry name" value="Bact_exopeptidase_dim_dom"/>
</dbReference>
<dbReference type="Gene3D" id="3.30.70.360">
    <property type="match status" value="1"/>
</dbReference>
<dbReference type="InterPro" id="IPR011650">
    <property type="entry name" value="Peptidase_M20_dimer"/>
</dbReference>
<dbReference type="InterPro" id="IPR002933">
    <property type="entry name" value="Peptidase_M20"/>
</dbReference>